<proteinExistence type="predicted"/>
<dbReference type="GO" id="GO:0003677">
    <property type="term" value="F:DNA binding"/>
    <property type="evidence" value="ECO:0007669"/>
    <property type="project" value="UniProtKB-KW"/>
</dbReference>
<dbReference type="AlphaFoldDB" id="A0AAD9LDX5"/>
<dbReference type="PANTHER" id="PTHR19303:SF57">
    <property type="entry name" value="HTH CENPB-TYPE DOMAIN-CONTAINING PROTEIN"/>
    <property type="match status" value="1"/>
</dbReference>
<evidence type="ECO:0000313" key="4">
    <source>
        <dbReference type="EMBL" id="KAK1931854.1"/>
    </source>
</evidence>
<sequence length="360" mass="39955">MTKPTTTKEQCPRRRQSDTPAQKAEAVLACKRGKSVDEVSDSTKIPARCIRRWVKIDKDTSAYYSEAMTTPRHGPPPLLCLDAENNIYDWIIGRQMQGTPVGRQEIIQRAGKISLLVCGAVVGEGWYRRFKDRFPAIGARRSQPVTKARNTVSTEDITSFFWSLTKVMIENEIGLDASHIFNVDETAFKCGNISTQVVALRGSRNVWHTDPSMSFHLSFVACGSAGGNAVPPLFILPGERVDIYILEECSIPGAAVTTTGKAFMTARLFTRWLVFFSEAVPDNINRPIVLIMDGCSSHFPKDIKQTAKRLQFVLVCLPANATHLLQPLDVACFSSFKVKLKVLIDQLVGGKGEYSISNPW</sequence>
<dbReference type="PROSITE" id="PS51253">
    <property type="entry name" value="HTH_CENPB"/>
    <property type="match status" value="1"/>
</dbReference>
<dbReference type="Pfam" id="PF03184">
    <property type="entry name" value="DDE_1"/>
    <property type="match status" value="1"/>
</dbReference>
<dbReference type="GO" id="GO:0005634">
    <property type="term" value="C:nucleus"/>
    <property type="evidence" value="ECO:0007669"/>
    <property type="project" value="TreeGrafter"/>
</dbReference>
<evidence type="ECO:0000256" key="2">
    <source>
        <dbReference type="SAM" id="MobiDB-lite"/>
    </source>
</evidence>
<dbReference type="InterPro" id="IPR050863">
    <property type="entry name" value="CenT-Element_Derived"/>
</dbReference>
<dbReference type="InterPro" id="IPR004875">
    <property type="entry name" value="DDE_SF_endonuclease_dom"/>
</dbReference>
<dbReference type="InterPro" id="IPR006600">
    <property type="entry name" value="HTH_CenpB_DNA-bd_dom"/>
</dbReference>
<evidence type="ECO:0000256" key="1">
    <source>
        <dbReference type="ARBA" id="ARBA00023125"/>
    </source>
</evidence>
<reference evidence="4" key="1">
    <citation type="submission" date="2023-08" db="EMBL/GenBank/DDBJ databases">
        <title>Reference Genome Resource for the Citrus Pathogen Phytophthora citrophthora.</title>
        <authorList>
            <person name="Moller H."/>
            <person name="Coetzee B."/>
            <person name="Rose L.J."/>
            <person name="Van Niekerk J.M."/>
        </authorList>
    </citation>
    <scope>NUCLEOTIDE SEQUENCE</scope>
    <source>
        <strain evidence="4">STE-U-9442</strain>
    </source>
</reference>
<feature type="domain" description="HTH CENPB-type" evidence="3">
    <location>
        <begin position="71"/>
        <end position="140"/>
    </location>
</feature>
<keyword evidence="1" id="KW-0238">DNA-binding</keyword>
<protein>
    <submittedName>
        <fullName evidence="4">Tigger transposable element-derived protein 1</fullName>
    </submittedName>
</protein>
<comment type="caution">
    <text evidence="4">The sequence shown here is derived from an EMBL/GenBank/DDBJ whole genome shotgun (WGS) entry which is preliminary data.</text>
</comment>
<dbReference type="EMBL" id="JASMQC010000032">
    <property type="protein sequence ID" value="KAK1931854.1"/>
    <property type="molecule type" value="Genomic_DNA"/>
</dbReference>
<evidence type="ECO:0000313" key="5">
    <source>
        <dbReference type="Proteomes" id="UP001259832"/>
    </source>
</evidence>
<name>A0AAD9LDX5_9STRA</name>
<organism evidence="4 5">
    <name type="scientific">Phytophthora citrophthora</name>
    <dbReference type="NCBI Taxonomy" id="4793"/>
    <lineage>
        <taxon>Eukaryota</taxon>
        <taxon>Sar</taxon>
        <taxon>Stramenopiles</taxon>
        <taxon>Oomycota</taxon>
        <taxon>Peronosporomycetes</taxon>
        <taxon>Peronosporales</taxon>
        <taxon>Peronosporaceae</taxon>
        <taxon>Phytophthora</taxon>
    </lineage>
</organism>
<dbReference type="Gene3D" id="3.30.420.10">
    <property type="entry name" value="Ribonuclease H-like superfamily/Ribonuclease H"/>
    <property type="match status" value="1"/>
</dbReference>
<dbReference type="PANTHER" id="PTHR19303">
    <property type="entry name" value="TRANSPOSON"/>
    <property type="match status" value="1"/>
</dbReference>
<feature type="region of interest" description="Disordered" evidence="2">
    <location>
        <begin position="1"/>
        <end position="24"/>
    </location>
</feature>
<dbReference type="InterPro" id="IPR036397">
    <property type="entry name" value="RNaseH_sf"/>
</dbReference>
<keyword evidence="5" id="KW-1185">Reference proteome</keyword>
<dbReference type="Proteomes" id="UP001259832">
    <property type="component" value="Unassembled WGS sequence"/>
</dbReference>
<gene>
    <name evidence="4" type="ORF">P3T76_012786</name>
</gene>
<evidence type="ECO:0000259" key="3">
    <source>
        <dbReference type="PROSITE" id="PS51253"/>
    </source>
</evidence>
<accession>A0AAD9LDX5</accession>